<dbReference type="NCBIfam" id="TIGR02937">
    <property type="entry name" value="sigma70-ECF"/>
    <property type="match status" value="1"/>
</dbReference>
<dbReference type="Proteomes" id="UP000003688">
    <property type="component" value="Unassembled WGS sequence"/>
</dbReference>
<keyword evidence="2" id="KW-0805">Transcription regulation</keyword>
<accession>B9XK00</accession>
<keyword evidence="3" id="KW-0731">Sigma factor</keyword>
<evidence type="ECO:0000256" key="2">
    <source>
        <dbReference type="ARBA" id="ARBA00023015"/>
    </source>
</evidence>
<protein>
    <submittedName>
        <fullName evidence="8">RNA polymerase, sigma-24 subunit, ECF subfamily</fullName>
    </submittedName>
</protein>
<dbReference type="Pfam" id="PF04542">
    <property type="entry name" value="Sigma70_r2"/>
    <property type="match status" value="1"/>
</dbReference>
<keyword evidence="4" id="KW-0238">DNA-binding</keyword>
<keyword evidence="9" id="KW-1185">Reference proteome</keyword>
<feature type="domain" description="RNA polymerase sigma-70 region 2" evidence="6">
    <location>
        <begin position="50"/>
        <end position="117"/>
    </location>
</feature>
<dbReference type="InterPro" id="IPR036388">
    <property type="entry name" value="WH-like_DNA-bd_sf"/>
</dbReference>
<evidence type="ECO:0000256" key="5">
    <source>
        <dbReference type="ARBA" id="ARBA00023163"/>
    </source>
</evidence>
<dbReference type="InterPro" id="IPR007627">
    <property type="entry name" value="RNA_pol_sigma70_r2"/>
</dbReference>
<dbReference type="PANTHER" id="PTHR43133:SF8">
    <property type="entry name" value="RNA POLYMERASE SIGMA FACTOR HI_1459-RELATED"/>
    <property type="match status" value="1"/>
</dbReference>
<name>B9XK00_PEDPL</name>
<evidence type="ECO:0000256" key="3">
    <source>
        <dbReference type="ARBA" id="ARBA00023082"/>
    </source>
</evidence>
<reference evidence="8 9" key="1">
    <citation type="journal article" date="2011" name="J. Bacteriol.">
        <title>Genome sequence of 'Pedosphaera parvula' Ellin514, an aerobic Verrucomicrobial isolate from pasture soil.</title>
        <authorList>
            <person name="Kant R."/>
            <person name="van Passel M.W."/>
            <person name="Sangwan P."/>
            <person name="Palva A."/>
            <person name="Lucas S."/>
            <person name="Copeland A."/>
            <person name="Lapidus A."/>
            <person name="Glavina Del Rio T."/>
            <person name="Dalin E."/>
            <person name="Tice H."/>
            <person name="Bruce D."/>
            <person name="Goodwin L."/>
            <person name="Pitluck S."/>
            <person name="Chertkov O."/>
            <person name="Larimer F.W."/>
            <person name="Land M.L."/>
            <person name="Hauser L."/>
            <person name="Brettin T.S."/>
            <person name="Detter J.C."/>
            <person name="Han S."/>
            <person name="de Vos W.M."/>
            <person name="Janssen P.H."/>
            <person name="Smidt H."/>
        </authorList>
    </citation>
    <scope>NUCLEOTIDE SEQUENCE [LARGE SCALE GENOMIC DNA]</scope>
    <source>
        <strain evidence="8 9">Ellin514</strain>
    </source>
</reference>
<dbReference type="GO" id="GO:0003677">
    <property type="term" value="F:DNA binding"/>
    <property type="evidence" value="ECO:0007669"/>
    <property type="project" value="UniProtKB-KW"/>
</dbReference>
<keyword evidence="5" id="KW-0804">Transcription</keyword>
<dbReference type="Gene3D" id="1.10.10.10">
    <property type="entry name" value="Winged helix-like DNA-binding domain superfamily/Winged helix DNA-binding domain"/>
    <property type="match status" value="1"/>
</dbReference>
<dbReference type="AlphaFoldDB" id="B9XK00"/>
<dbReference type="SUPFAM" id="SSF88659">
    <property type="entry name" value="Sigma3 and sigma4 domains of RNA polymerase sigma factors"/>
    <property type="match status" value="1"/>
</dbReference>
<dbReference type="InterPro" id="IPR039425">
    <property type="entry name" value="RNA_pol_sigma-70-like"/>
</dbReference>
<dbReference type="InterPro" id="IPR013325">
    <property type="entry name" value="RNA_pol_sigma_r2"/>
</dbReference>
<sequence>MTLSMERFQYFLPAWLSSHYIAVGPNRTVSEDAELLERIRNGSSDDFTEIVRRYQAQVFAILYKYERDHQKLEDLAQETFVKAWRFLDKFDERAPFHHWLSRIAVHVALDHLRRQKRFRAELAMEDLGEEVFEWLHDPNAEARLEAGRAGELLNLAMSELSPEDRQVITLLELEGCSVKEICALTGWTSPTVRVRAFRARARLKKILTRMQERTNE</sequence>
<dbReference type="STRING" id="320771.Cflav_PD2830"/>
<dbReference type="Gene3D" id="1.10.1740.10">
    <property type="match status" value="1"/>
</dbReference>
<dbReference type="InterPro" id="IPR013324">
    <property type="entry name" value="RNA_pol_sigma_r3/r4-like"/>
</dbReference>
<feature type="domain" description="RNA polymerase sigma factor 70 region 4 type 2" evidence="7">
    <location>
        <begin position="153"/>
        <end position="203"/>
    </location>
</feature>
<dbReference type="GO" id="GO:0006352">
    <property type="term" value="P:DNA-templated transcription initiation"/>
    <property type="evidence" value="ECO:0007669"/>
    <property type="project" value="InterPro"/>
</dbReference>
<dbReference type="InterPro" id="IPR013249">
    <property type="entry name" value="RNA_pol_sigma70_r4_t2"/>
</dbReference>
<dbReference type="EMBL" id="ABOX02000023">
    <property type="protein sequence ID" value="EEF59823.1"/>
    <property type="molecule type" value="Genomic_DNA"/>
</dbReference>
<evidence type="ECO:0000259" key="6">
    <source>
        <dbReference type="Pfam" id="PF04542"/>
    </source>
</evidence>
<comment type="similarity">
    <text evidence="1">Belongs to the sigma-70 factor family. ECF subfamily.</text>
</comment>
<evidence type="ECO:0000256" key="4">
    <source>
        <dbReference type="ARBA" id="ARBA00023125"/>
    </source>
</evidence>
<evidence type="ECO:0000259" key="7">
    <source>
        <dbReference type="Pfam" id="PF08281"/>
    </source>
</evidence>
<evidence type="ECO:0000256" key="1">
    <source>
        <dbReference type="ARBA" id="ARBA00010641"/>
    </source>
</evidence>
<dbReference type="InterPro" id="IPR014284">
    <property type="entry name" value="RNA_pol_sigma-70_dom"/>
</dbReference>
<comment type="caution">
    <text evidence="8">The sequence shown here is derived from an EMBL/GenBank/DDBJ whole genome shotgun (WGS) entry which is preliminary data.</text>
</comment>
<evidence type="ECO:0000313" key="9">
    <source>
        <dbReference type="Proteomes" id="UP000003688"/>
    </source>
</evidence>
<dbReference type="SUPFAM" id="SSF88946">
    <property type="entry name" value="Sigma2 domain of RNA polymerase sigma factors"/>
    <property type="match status" value="1"/>
</dbReference>
<dbReference type="Pfam" id="PF08281">
    <property type="entry name" value="Sigma70_r4_2"/>
    <property type="match status" value="1"/>
</dbReference>
<dbReference type="PANTHER" id="PTHR43133">
    <property type="entry name" value="RNA POLYMERASE ECF-TYPE SIGMA FACTO"/>
    <property type="match status" value="1"/>
</dbReference>
<gene>
    <name evidence="8" type="ORF">Cflav_PD2830</name>
</gene>
<dbReference type="GO" id="GO:0016987">
    <property type="term" value="F:sigma factor activity"/>
    <property type="evidence" value="ECO:0007669"/>
    <property type="project" value="UniProtKB-KW"/>
</dbReference>
<proteinExistence type="inferred from homology"/>
<evidence type="ECO:0000313" key="8">
    <source>
        <dbReference type="EMBL" id="EEF59823.1"/>
    </source>
</evidence>
<organism evidence="8 9">
    <name type="scientific">Pedosphaera parvula (strain Ellin514)</name>
    <dbReference type="NCBI Taxonomy" id="320771"/>
    <lineage>
        <taxon>Bacteria</taxon>
        <taxon>Pseudomonadati</taxon>
        <taxon>Verrucomicrobiota</taxon>
        <taxon>Pedosphaerae</taxon>
        <taxon>Pedosphaerales</taxon>
        <taxon>Pedosphaeraceae</taxon>
        <taxon>Pedosphaera</taxon>
    </lineage>
</organism>